<feature type="region of interest" description="Disordered" evidence="5">
    <location>
        <begin position="43"/>
        <end position="117"/>
    </location>
</feature>
<dbReference type="Pfam" id="PF04991">
    <property type="entry name" value="LicD"/>
    <property type="match status" value="2"/>
</dbReference>
<evidence type="ECO:0000259" key="6">
    <source>
        <dbReference type="Pfam" id="PF04991"/>
    </source>
</evidence>
<sequence length="378" mass="42306">MRLSPALLFHPKSLLLLATLFIFSAIFSTAAVARSGIQPVIYSQQQQQHQQHQPQSQPAQQRPIQDSQKEHPSQPEPRPNSNTNADGGRARGSNRPSSQPSHIREGDGPLPNGAEYKGPEFKYFQEAGGTYTLTHYDARFFRGLVPYDEHAGVLRHLIRSYLTTFAALGLETWLAHGTLLGWWWNGRIMPWDWDLDAQVSGATMAALAARFNGSVHEYEVAEEEEDLPAAAAGGKKKSAAGGGGGKRRYLLDVNPFSVRVSRGTGLNMIDARWIDTQTGLFVDITGLVERDPRARPGVVSCKNHHYYTQEELYPLRETEFEGVAALVPWEFENILVTEYGAKSLVLTEWEGHRWDPNLQEWIKINKSDEATEEQSMAL</sequence>
<evidence type="ECO:0000256" key="3">
    <source>
        <dbReference type="ARBA" id="ARBA00022989"/>
    </source>
</evidence>
<feature type="compositionally biased region" description="Low complexity" evidence="5">
    <location>
        <begin position="43"/>
        <end position="61"/>
    </location>
</feature>
<proteinExistence type="predicted"/>
<comment type="subcellular location">
    <subcellularLocation>
        <location evidence="1">Membrane</location>
        <topology evidence="1">Single-pass membrane protein</topology>
    </subcellularLocation>
</comment>
<dbReference type="Proteomes" id="UP000289323">
    <property type="component" value="Unassembled WGS sequence"/>
</dbReference>
<dbReference type="InterPro" id="IPR009644">
    <property type="entry name" value="FKTN/MNN4/W02B3.4-1"/>
</dbReference>
<accession>A0A446BXR2</accession>
<dbReference type="PANTHER" id="PTHR15407">
    <property type="entry name" value="FUKUTIN-RELATED"/>
    <property type="match status" value="1"/>
</dbReference>
<evidence type="ECO:0000256" key="2">
    <source>
        <dbReference type="ARBA" id="ARBA00022692"/>
    </source>
</evidence>
<keyword evidence="2" id="KW-0812">Transmembrane</keyword>
<feature type="domain" description="LicD/FKTN/FKRP nucleotidyltransferase" evidence="6">
    <location>
        <begin position="168"/>
        <end position="291"/>
    </location>
</feature>
<dbReference type="InterPro" id="IPR007074">
    <property type="entry name" value="LicD/FKTN/FKRP_NTP_transf"/>
</dbReference>
<organism evidence="7 8">
    <name type="scientific">Thermothielavioides terrestris</name>
    <dbReference type="NCBI Taxonomy" id="2587410"/>
    <lineage>
        <taxon>Eukaryota</taxon>
        <taxon>Fungi</taxon>
        <taxon>Dikarya</taxon>
        <taxon>Ascomycota</taxon>
        <taxon>Pezizomycotina</taxon>
        <taxon>Sordariomycetes</taxon>
        <taxon>Sordariomycetidae</taxon>
        <taxon>Sordariales</taxon>
        <taxon>Chaetomiaceae</taxon>
        <taxon>Thermothielavioides</taxon>
    </lineage>
</organism>
<evidence type="ECO:0000256" key="5">
    <source>
        <dbReference type="SAM" id="MobiDB-lite"/>
    </source>
</evidence>
<reference evidence="7 8" key="1">
    <citation type="submission" date="2018-04" db="EMBL/GenBank/DDBJ databases">
        <authorList>
            <person name="Huttner S."/>
            <person name="Dainat J."/>
        </authorList>
    </citation>
    <scope>NUCLEOTIDE SEQUENCE [LARGE SCALE GENOMIC DNA]</scope>
</reference>
<gene>
    <name evidence="7" type="ORF">TT172_LOCUS9707</name>
</gene>
<name>A0A446BXR2_9PEZI</name>
<evidence type="ECO:0000313" key="8">
    <source>
        <dbReference type="Proteomes" id="UP000289323"/>
    </source>
</evidence>
<dbReference type="PANTHER" id="PTHR15407:SF28">
    <property type="entry name" value="RIBITOL-5-PHOSPHATE TRANSFERASE FKTN"/>
    <property type="match status" value="1"/>
</dbReference>
<keyword evidence="3" id="KW-1133">Transmembrane helix</keyword>
<evidence type="ECO:0000256" key="4">
    <source>
        <dbReference type="ARBA" id="ARBA00023136"/>
    </source>
</evidence>
<feature type="domain" description="LicD/FKTN/FKRP nucleotidyltransferase" evidence="6">
    <location>
        <begin position="301"/>
        <end position="340"/>
    </location>
</feature>
<dbReference type="GO" id="GO:0016020">
    <property type="term" value="C:membrane"/>
    <property type="evidence" value="ECO:0007669"/>
    <property type="project" value="UniProtKB-SubCell"/>
</dbReference>
<dbReference type="AlphaFoldDB" id="A0A446BXR2"/>
<evidence type="ECO:0000256" key="1">
    <source>
        <dbReference type="ARBA" id="ARBA00004167"/>
    </source>
</evidence>
<evidence type="ECO:0000313" key="7">
    <source>
        <dbReference type="EMBL" id="SPQ27288.1"/>
    </source>
</evidence>
<dbReference type="GO" id="GO:0009100">
    <property type="term" value="P:glycoprotein metabolic process"/>
    <property type="evidence" value="ECO:0007669"/>
    <property type="project" value="UniProtKB-ARBA"/>
</dbReference>
<dbReference type="EMBL" id="OUUZ01000019">
    <property type="protein sequence ID" value="SPQ27288.1"/>
    <property type="molecule type" value="Genomic_DNA"/>
</dbReference>
<keyword evidence="4" id="KW-0472">Membrane</keyword>
<protein>
    <submittedName>
        <fullName evidence="7">12d16e7f-1984-4681-826c-742e97d03454</fullName>
    </submittedName>
</protein>